<evidence type="ECO:0000256" key="3">
    <source>
        <dbReference type="ARBA" id="ARBA00023242"/>
    </source>
</evidence>
<dbReference type="PANTHER" id="PTHR10350">
    <property type="entry name" value="NUCLEAR PORE COMPLEX PROTEIN NUP155"/>
    <property type="match status" value="1"/>
</dbReference>
<dbReference type="GO" id="GO:0006405">
    <property type="term" value="P:RNA export from nucleus"/>
    <property type="evidence" value="ECO:0007669"/>
    <property type="project" value="TreeGrafter"/>
</dbReference>
<dbReference type="InterPro" id="IPR007187">
    <property type="entry name" value="Nucleoporin_Nup133/Nup155_C"/>
</dbReference>
<proteinExistence type="predicted"/>
<evidence type="ECO:0000259" key="4">
    <source>
        <dbReference type="Pfam" id="PF03177"/>
    </source>
</evidence>
<dbReference type="GO" id="GO:0006606">
    <property type="term" value="P:protein import into nucleus"/>
    <property type="evidence" value="ECO:0007669"/>
    <property type="project" value="TreeGrafter"/>
</dbReference>
<organism evidence="5 6">
    <name type="scientific">Tropilaelaps mercedesae</name>
    <dbReference type="NCBI Taxonomy" id="418985"/>
    <lineage>
        <taxon>Eukaryota</taxon>
        <taxon>Metazoa</taxon>
        <taxon>Ecdysozoa</taxon>
        <taxon>Arthropoda</taxon>
        <taxon>Chelicerata</taxon>
        <taxon>Arachnida</taxon>
        <taxon>Acari</taxon>
        <taxon>Parasitiformes</taxon>
        <taxon>Mesostigmata</taxon>
        <taxon>Gamasina</taxon>
        <taxon>Dermanyssoidea</taxon>
        <taxon>Laelapidae</taxon>
        <taxon>Tropilaelaps</taxon>
    </lineage>
</organism>
<sequence length="708" mass="81121">MDNNNIAPSMAGITTNFQSLNQSFTHSFRHDSIFVYLSRILRPIFDSQLAKEAPPHAGERARLSLELGATALTPVLAQLQGFRGFLSQLVNMPNNNMVMRAQVLSPTDAMQWKLKAVIEEQNSLNNLLVLVTHMIEVLNLWKIVADHDVEAISRNMKPDLFAYLKAITVREFIMCDKQLLSALATAIVDSYLRDGAATAVVSGKLKEFCSSIYGNEDALYTEVFEMLTRACEIRNEREREEMLKEALEKCRQIPVQALNLSMVCRLLDSARYYDGILNICLWAAQNVDPNNLARDFIEHREPPDDDRGRRAFLARKECYALVTEVLDGLYRKVRQQDQPDDGSSNQANQQKYDEMLAKCMDSRDQLLHICVFEWLMLSDQADKLLSLRSAGIEAYLRHRAEQEPTSHTNLELLARHQEVNLKYDQAVRLWLQLAHWQGEMPMDKRLTHLARASICAQSGAPNELQQQAAETLEVARIQADLARELPNEREALNRRLYPINELYIDFAEKYDLAECQLRLLMCGEHDDPHLVSFLWCKLIDQGIARGDVQGALRRAVPLFKNAHSYFPILAIIAQCELRTQHLQYDPLWLGNILCEENGKPWHEIENAYFLIYQKPEFRVIRDHLLFVAAKMIHKMADNMNLISSSIFRPTVRNMLTHIDRYMVDTQGHITDHNMRNINVELVQCRTALERSLEVYGNTANAAENAGAN</sequence>
<keyword evidence="6" id="KW-1185">Reference proteome</keyword>
<reference evidence="5 6" key="1">
    <citation type="journal article" date="2017" name="Gigascience">
        <title>Draft genome of the honey bee ectoparasitic mite, Tropilaelaps mercedesae, is shaped by the parasitic life history.</title>
        <authorList>
            <person name="Dong X."/>
            <person name="Armstrong S.D."/>
            <person name="Xia D."/>
            <person name="Makepeace B.L."/>
            <person name="Darby A.C."/>
            <person name="Kadowaki T."/>
        </authorList>
    </citation>
    <scope>NUCLEOTIDE SEQUENCE [LARGE SCALE GENOMIC DNA]</scope>
    <source>
        <strain evidence="5">Wuxi-XJTLU</strain>
    </source>
</reference>
<dbReference type="Gene3D" id="1.25.40.440">
    <property type="entry name" value="Nucleoporin, helical domain, central subdomain"/>
    <property type="match status" value="1"/>
</dbReference>
<comment type="caution">
    <text evidence="5">The sequence shown here is derived from an EMBL/GenBank/DDBJ whole genome shotgun (WGS) entry which is preliminary data.</text>
</comment>
<accession>A0A1V9XBJ9</accession>
<dbReference type="STRING" id="418985.A0A1V9XBJ9"/>
<dbReference type="AlphaFoldDB" id="A0A1V9XBJ9"/>
<dbReference type="GO" id="GO:0036228">
    <property type="term" value="P:protein localization to nuclear inner membrane"/>
    <property type="evidence" value="ECO:0007669"/>
    <property type="project" value="TreeGrafter"/>
</dbReference>
<dbReference type="InterPro" id="IPR042537">
    <property type="entry name" value="Nucleoporin_Nup155_C_2"/>
</dbReference>
<dbReference type="InParanoid" id="A0A1V9XBJ9"/>
<dbReference type="EMBL" id="MNPL01015783">
    <property type="protein sequence ID" value="OQR70914.1"/>
    <property type="molecule type" value="Genomic_DNA"/>
</dbReference>
<evidence type="ECO:0000256" key="1">
    <source>
        <dbReference type="ARBA" id="ARBA00004123"/>
    </source>
</evidence>
<comment type="subcellular location">
    <subcellularLocation>
        <location evidence="1">Nucleus</location>
    </subcellularLocation>
</comment>
<dbReference type="GO" id="GO:0017056">
    <property type="term" value="F:structural constituent of nuclear pore"/>
    <property type="evidence" value="ECO:0007669"/>
    <property type="project" value="InterPro"/>
</dbReference>
<keyword evidence="3" id="KW-0539">Nucleus</keyword>
<dbReference type="GO" id="GO:0000972">
    <property type="term" value="P:transcription-dependent tethering of RNA polymerase II gene DNA at nuclear periphery"/>
    <property type="evidence" value="ECO:0007669"/>
    <property type="project" value="TreeGrafter"/>
</dbReference>
<evidence type="ECO:0000256" key="2">
    <source>
        <dbReference type="ARBA" id="ARBA00022448"/>
    </source>
</evidence>
<dbReference type="InterPro" id="IPR004870">
    <property type="entry name" value="Nucleoporin_Nup155"/>
</dbReference>
<evidence type="ECO:0000313" key="5">
    <source>
        <dbReference type="EMBL" id="OQR70914.1"/>
    </source>
</evidence>
<dbReference type="InterPro" id="IPR042538">
    <property type="entry name" value="Nucleoporin_Nup155_C_3"/>
</dbReference>
<keyword evidence="2" id="KW-0813">Transport</keyword>
<dbReference type="GO" id="GO:0044611">
    <property type="term" value="C:nuclear pore inner ring"/>
    <property type="evidence" value="ECO:0007669"/>
    <property type="project" value="TreeGrafter"/>
</dbReference>
<protein>
    <submittedName>
        <fullName evidence="5">Nuclear pore complex protein Nup155-like</fullName>
    </submittedName>
</protein>
<evidence type="ECO:0000313" key="6">
    <source>
        <dbReference type="Proteomes" id="UP000192247"/>
    </source>
</evidence>
<dbReference type="InterPro" id="IPR042533">
    <property type="entry name" value="Nucleoporin_Nup155_C_1"/>
</dbReference>
<dbReference type="Pfam" id="PF03177">
    <property type="entry name" value="Nucleoporin_C"/>
    <property type="match status" value="1"/>
</dbReference>
<dbReference type="Gene3D" id="1.20.120.1880">
    <property type="entry name" value="Nucleoporin, helical C-terminal domain"/>
    <property type="match status" value="1"/>
</dbReference>
<feature type="domain" description="Nucleoporin Nup133/Nup155-like C-terminal" evidence="4">
    <location>
        <begin position="27"/>
        <end position="670"/>
    </location>
</feature>
<dbReference type="Gene3D" id="1.20.58.1780">
    <property type="match status" value="1"/>
</dbReference>
<dbReference type="PANTHER" id="PTHR10350:SF6">
    <property type="entry name" value="NUCLEAR PORE COMPLEX PROTEIN NUP155"/>
    <property type="match status" value="1"/>
</dbReference>
<dbReference type="Gene3D" id="1.25.40.450">
    <property type="entry name" value="Nucleoporin, helical domain, N-terminal subdomain"/>
    <property type="match status" value="1"/>
</dbReference>
<dbReference type="OrthoDB" id="338970at2759"/>
<gene>
    <name evidence="5" type="ORF">BIW11_04072</name>
</gene>
<dbReference type="Proteomes" id="UP000192247">
    <property type="component" value="Unassembled WGS sequence"/>
</dbReference>
<name>A0A1V9XBJ9_9ACAR</name>